<dbReference type="Proteomes" id="UP000578819">
    <property type="component" value="Unassembled WGS sequence"/>
</dbReference>
<evidence type="ECO:0000313" key="2">
    <source>
        <dbReference type="Proteomes" id="UP000578819"/>
    </source>
</evidence>
<proteinExistence type="predicted"/>
<reference evidence="1 2" key="1">
    <citation type="submission" date="2020-08" db="EMBL/GenBank/DDBJ databases">
        <title>Sequencing the genomes of 1000 actinobacteria strains.</title>
        <authorList>
            <person name="Klenk H.-P."/>
        </authorList>
    </citation>
    <scope>NUCLEOTIDE SEQUENCE [LARGE SCALE GENOMIC DNA]</scope>
    <source>
        <strain evidence="1 2">DSM 45886</strain>
    </source>
</reference>
<protein>
    <submittedName>
        <fullName evidence="1">Uncharacterized protein</fullName>
    </submittedName>
</protein>
<organism evidence="1 2">
    <name type="scientific">Micromonospora polyrhachis</name>
    <dbReference type="NCBI Taxonomy" id="1282883"/>
    <lineage>
        <taxon>Bacteria</taxon>
        <taxon>Bacillati</taxon>
        <taxon>Actinomycetota</taxon>
        <taxon>Actinomycetes</taxon>
        <taxon>Micromonosporales</taxon>
        <taxon>Micromonosporaceae</taxon>
        <taxon>Micromonospora</taxon>
    </lineage>
</organism>
<comment type="caution">
    <text evidence="1">The sequence shown here is derived from an EMBL/GenBank/DDBJ whole genome shotgun (WGS) entry which is preliminary data.</text>
</comment>
<dbReference type="EMBL" id="JACHJW010000001">
    <property type="protein sequence ID" value="MBB4962600.1"/>
    <property type="molecule type" value="Genomic_DNA"/>
</dbReference>
<accession>A0A7W7WSX1</accession>
<dbReference type="RefSeq" id="WP_184538940.1">
    <property type="nucleotide sequence ID" value="NZ_JACHJW010000001.1"/>
</dbReference>
<sequence length="108" mass="11510">MLKSMVQYAHVTDADGALTAAARFAARTSEVQSVGTSALSLVARTAALAPLFGDDDAGRRYRKNYDGAAPDLERMIQTFCAGLAEIGIETGKLLSQVVEHDDPRVIRG</sequence>
<evidence type="ECO:0000313" key="1">
    <source>
        <dbReference type="EMBL" id="MBB4962600.1"/>
    </source>
</evidence>
<keyword evidence="2" id="KW-1185">Reference proteome</keyword>
<name>A0A7W7WSX1_9ACTN</name>
<gene>
    <name evidence="1" type="ORF">FHR38_006333</name>
</gene>
<dbReference type="AlphaFoldDB" id="A0A7W7WSX1"/>